<name>M0MUD9_9EURY</name>
<accession>M0MUD9</accession>
<organism evidence="1 2">
    <name type="scientific">Halococcus salifodinae DSM 8989</name>
    <dbReference type="NCBI Taxonomy" id="1227456"/>
    <lineage>
        <taxon>Archaea</taxon>
        <taxon>Methanobacteriati</taxon>
        <taxon>Methanobacteriota</taxon>
        <taxon>Stenosarchaea group</taxon>
        <taxon>Halobacteria</taxon>
        <taxon>Halobacteriales</taxon>
        <taxon>Halococcaceae</taxon>
        <taxon>Halococcus</taxon>
    </lineage>
</organism>
<dbReference type="EMBL" id="AOME01000105">
    <property type="protein sequence ID" value="EMA48055.1"/>
    <property type="molecule type" value="Genomic_DNA"/>
</dbReference>
<gene>
    <name evidence="1" type="ORF">C450_20296</name>
</gene>
<sequence>MAATAPPLGVTVLAATFPRNSLMVWLAKFMSGQEVGTVKYLFRSAIQLRIHSIPLATYSSVFS</sequence>
<dbReference type="AlphaFoldDB" id="M0MUD9"/>
<proteinExistence type="predicted"/>
<comment type="caution">
    <text evidence="1">The sequence shown here is derived from an EMBL/GenBank/DDBJ whole genome shotgun (WGS) entry which is preliminary data.</text>
</comment>
<reference evidence="1 2" key="1">
    <citation type="journal article" date="2014" name="PLoS Genet.">
        <title>Phylogenetically driven sequencing of extremely halophilic archaea reveals strategies for static and dynamic osmo-response.</title>
        <authorList>
            <person name="Becker E.A."/>
            <person name="Seitzer P.M."/>
            <person name="Tritt A."/>
            <person name="Larsen D."/>
            <person name="Krusor M."/>
            <person name="Yao A.I."/>
            <person name="Wu D."/>
            <person name="Madern D."/>
            <person name="Eisen J.A."/>
            <person name="Darling A.E."/>
            <person name="Facciotti M.T."/>
        </authorList>
    </citation>
    <scope>NUCLEOTIDE SEQUENCE [LARGE SCALE GENOMIC DNA]</scope>
    <source>
        <strain evidence="1 2">DSM 8989</strain>
    </source>
</reference>
<protein>
    <submittedName>
        <fullName evidence="1">Uncharacterized protein</fullName>
    </submittedName>
</protein>
<dbReference type="Proteomes" id="UP000011625">
    <property type="component" value="Unassembled WGS sequence"/>
</dbReference>
<keyword evidence="2" id="KW-1185">Reference proteome</keyword>
<evidence type="ECO:0000313" key="2">
    <source>
        <dbReference type="Proteomes" id="UP000011625"/>
    </source>
</evidence>
<evidence type="ECO:0000313" key="1">
    <source>
        <dbReference type="EMBL" id="EMA48055.1"/>
    </source>
</evidence>